<dbReference type="SUPFAM" id="SSF52058">
    <property type="entry name" value="L domain-like"/>
    <property type="match status" value="1"/>
</dbReference>
<keyword evidence="2" id="KW-0677">Repeat</keyword>
<dbReference type="InterPro" id="IPR050216">
    <property type="entry name" value="LRR_domain-containing"/>
</dbReference>
<proteinExistence type="predicted"/>
<keyword evidence="4" id="KW-1185">Reference proteome</keyword>
<dbReference type="RefSeq" id="WP_343785428.1">
    <property type="nucleotide sequence ID" value="NZ_BAAAFH010000003.1"/>
</dbReference>
<dbReference type="InterPro" id="IPR032675">
    <property type="entry name" value="LRR_dom_sf"/>
</dbReference>
<evidence type="ECO:0000256" key="2">
    <source>
        <dbReference type="ARBA" id="ARBA00022737"/>
    </source>
</evidence>
<gene>
    <name evidence="3" type="ORF">GCM10009118_09390</name>
</gene>
<protein>
    <recommendedName>
        <fullName evidence="5">Leucine-rich repeat domain-containing protein</fullName>
    </recommendedName>
</protein>
<evidence type="ECO:0000256" key="1">
    <source>
        <dbReference type="ARBA" id="ARBA00022614"/>
    </source>
</evidence>
<dbReference type="Proteomes" id="UP001501126">
    <property type="component" value="Unassembled WGS sequence"/>
</dbReference>
<reference evidence="3 4" key="1">
    <citation type="journal article" date="2019" name="Int. J. Syst. Evol. Microbiol.">
        <title>The Global Catalogue of Microorganisms (GCM) 10K type strain sequencing project: providing services to taxonomists for standard genome sequencing and annotation.</title>
        <authorList>
            <consortium name="The Broad Institute Genomics Platform"/>
            <consortium name="The Broad Institute Genome Sequencing Center for Infectious Disease"/>
            <person name="Wu L."/>
            <person name="Ma J."/>
        </authorList>
    </citation>
    <scope>NUCLEOTIDE SEQUENCE [LARGE SCALE GENOMIC DNA]</scope>
    <source>
        <strain evidence="3 4">JCM 16083</strain>
    </source>
</reference>
<organism evidence="3 4">
    <name type="scientific">Wandonia haliotis</name>
    <dbReference type="NCBI Taxonomy" id="574963"/>
    <lineage>
        <taxon>Bacteria</taxon>
        <taxon>Pseudomonadati</taxon>
        <taxon>Bacteroidota</taxon>
        <taxon>Flavobacteriia</taxon>
        <taxon>Flavobacteriales</taxon>
        <taxon>Crocinitomicaceae</taxon>
        <taxon>Wandonia</taxon>
    </lineage>
</organism>
<evidence type="ECO:0008006" key="5">
    <source>
        <dbReference type="Google" id="ProtNLM"/>
    </source>
</evidence>
<keyword evidence="1" id="KW-0433">Leucine-rich repeat</keyword>
<evidence type="ECO:0000313" key="4">
    <source>
        <dbReference type="Proteomes" id="UP001501126"/>
    </source>
</evidence>
<evidence type="ECO:0000313" key="3">
    <source>
        <dbReference type="EMBL" id="GAA0874531.1"/>
    </source>
</evidence>
<dbReference type="PANTHER" id="PTHR48051">
    <property type="match status" value="1"/>
</dbReference>
<dbReference type="Gene3D" id="3.80.10.10">
    <property type="entry name" value="Ribonuclease Inhibitor"/>
    <property type="match status" value="1"/>
</dbReference>
<dbReference type="EMBL" id="BAAAFH010000003">
    <property type="protein sequence ID" value="GAA0874531.1"/>
    <property type="molecule type" value="Genomic_DNA"/>
</dbReference>
<name>A0ABN1MNF3_9FLAO</name>
<sequence length="201" mass="23863">MMKKLLAIFCLIFLWNYIVYSQDNRVFNPDLNWLTIEEARNVPPDSVFHLTLKKEKLSGEELPEEIFQYRNLKSLSLRGTKITTLDEKIVNFTQLTFLDLGRNRLPVFPVIICRFQFLETLVLHRNSLNYIPAAVENLQHLKHLDLWETPVMNLPEEMEKLPELEYVDMRGINMNPETQEQLKKRFPQVKLELDPPCNCFR</sequence>
<accession>A0ABN1MNF3</accession>
<comment type="caution">
    <text evidence="3">The sequence shown here is derived from an EMBL/GenBank/DDBJ whole genome shotgun (WGS) entry which is preliminary data.</text>
</comment>
<dbReference type="PANTHER" id="PTHR48051:SF36">
    <property type="entry name" value="CASPASE FAMILY P20 DOMAIN-CONTAINING PROTEIN"/>
    <property type="match status" value="1"/>
</dbReference>